<reference evidence="2 3" key="1">
    <citation type="journal article" date="2020" name="Nature">
        <title>Six reference-quality genomes reveal evolution of bat adaptations.</title>
        <authorList>
            <person name="Jebb D."/>
            <person name="Huang Z."/>
            <person name="Pippel M."/>
            <person name="Hughes G.M."/>
            <person name="Lavrichenko K."/>
            <person name="Devanna P."/>
            <person name="Winkler S."/>
            <person name="Jermiin L.S."/>
            <person name="Skirmuntt E.C."/>
            <person name="Katzourakis A."/>
            <person name="Burkitt-Gray L."/>
            <person name="Ray D.A."/>
            <person name="Sullivan K.A.M."/>
            <person name="Roscito J.G."/>
            <person name="Kirilenko B.M."/>
            <person name="Davalos L.M."/>
            <person name="Corthals A.P."/>
            <person name="Power M.L."/>
            <person name="Jones G."/>
            <person name="Ransome R.D."/>
            <person name="Dechmann D.K.N."/>
            <person name="Locatelli A.G."/>
            <person name="Puechmaille S.J."/>
            <person name="Fedrigo O."/>
            <person name="Jarvis E.D."/>
            <person name="Hiller M."/>
            <person name="Vernes S.C."/>
            <person name="Myers E.W."/>
            <person name="Teeling E.C."/>
        </authorList>
    </citation>
    <scope>NUCLEOTIDE SEQUENCE [LARGE SCALE GENOMIC DNA]</scope>
    <source>
        <strain evidence="2">MMyoMyo1</strain>
        <tissue evidence="2">Flight muscle</tissue>
    </source>
</reference>
<comment type="caution">
    <text evidence="2">The sequence shown here is derived from an EMBL/GenBank/DDBJ whole genome shotgun (WGS) entry which is preliminary data.</text>
</comment>
<keyword evidence="3" id="KW-1185">Reference proteome</keyword>
<dbReference type="EMBL" id="JABWUV010000014">
    <property type="protein sequence ID" value="KAF6308105.1"/>
    <property type="molecule type" value="Genomic_DNA"/>
</dbReference>
<organism evidence="2 3">
    <name type="scientific">Myotis myotis</name>
    <name type="common">Greater mouse-eared bat</name>
    <name type="synonym">Vespertilio myotis</name>
    <dbReference type="NCBI Taxonomy" id="51298"/>
    <lineage>
        <taxon>Eukaryota</taxon>
        <taxon>Metazoa</taxon>
        <taxon>Chordata</taxon>
        <taxon>Craniata</taxon>
        <taxon>Vertebrata</taxon>
        <taxon>Euteleostomi</taxon>
        <taxon>Mammalia</taxon>
        <taxon>Eutheria</taxon>
        <taxon>Laurasiatheria</taxon>
        <taxon>Chiroptera</taxon>
        <taxon>Yangochiroptera</taxon>
        <taxon>Vespertilionidae</taxon>
        <taxon>Myotis</taxon>
    </lineage>
</organism>
<name>A0A7J7U5M1_MYOMY</name>
<feature type="compositionally biased region" description="Pro residues" evidence="1">
    <location>
        <begin position="119"/>
        <end position="130"/>
    </location>
</feature>
<evidence type="ECO:0000313" key="3">
    <source>
        <dbReference type="Proteomes" id="UP000527355"/>
    </source>
</evidence>
<feature type="region of interest" description="Disordered" evidence="1">
    <location>
        <begin position="112"/>
        <end position="143"/>
    </location>
</feature>
<accession>A0A7J7U5M1</accession>
<evidence type="ECO:0000313" key="2">
    <source>
        <dbReference type="EMBL" id="KAF6308105.1"/>
    </source>
</evidence>
<proteinExistence type="predicted"/>
<protein>
    <submittedName>
        <fullName evidence="2">Uncharacterized protein</fullName>
    </submittedName>
</protein>
<dbReference type="AlphaFoldDB" id="A0A7J7U5M1"/>
<dbReference type="Proteomes" id="UP000527355">
    <property type="component" value="Unassembled WGS sequence"/>
</dbReference>
<evidence type="ECO:0000256" key="1">
    <source>
        <dbReference type="SAM" id="MobiDB-lite"/>
    </source>
</evidence>
<sequence>MELAARLPRGLWPSCCACAGPTRGLHAAHVPGLHVTFTLRMRRAYTARTDGSLPPSWACGPPGAAPRSSRKSKLCLLTVQRHCFHGVVFLPPPRCPLNLVASASEERPGLCRLWRDAPGSPPSSSPPNGPLSPGVRGSGRVCPAASGQRSALRAWPGPGLPAERRRHTVRVQALSGRNSFLPSRLMVVILQYTRTNSFLPFGILKRSRSPLQHVRWREGKGTPFCLSSSASTVSWRPPSGARGGLLSVPWAVTAAARFNSAAAA</sequence>
<gene>
    <name evidence="2" type="ORF">mMyoMyo1_008883</name>
</gene>